<evidence type="ECO:0000256" key="4">
    <source>
        <dbReference type="ARBA" id="ARBA00023002"/>
    </source>
</evidence>
<dbReference type="GeneID" id="34524299"/>
<keyword evidence="3 6" id="KW-0274">FAD</keyword>
<keyword evidence="2 6" id="KW-0285">Flavoprotein</keyword>
<dbReference type="InterPro" id="IPR039799">
    <property type="entry name" value="ALR/ERV"/>
</dbReference>
<dbReference type="AlphaFoldDB" id="J7S3C9"/>
<feature type="domain" description="ERV/ALR sulfhydryl oxidase" evidence="7">
    <location>
        <begin position="65"/>
        <end position="170"/>
    </location>
</feature>
<dbReference type="GO" id="GO:0005739">
    <property type="term" value="C:mitochondrion"/>
    <property type="evidence" value="ECO:0007669"/>
    <property type="project" value="TreeGrafter"/>
</dbReference>
<evidence type="ECO:0000256" key="6">
    <source>
        <dbReference type="RuleBase" id="RU371123"/>
    </source>
</evidence>
<accession>J7S3C9</accession>
<keyword evidence="4 6" id="KW-0560">Oxidoreductase</keyword>
<dbReference type="eggNOG" id="KOG3355">
    <property type="taxonomic scope" value="Eukaryota"/>
</dbReference>
<gene>
    <name evidence="8" type="primary">KNAG0B02070</name>
    <name evidence="8" type="ordered locus">KNAG_0B02070</name>
</gene>
<proteinExistence type="predicted"/>
<evidence type="ECO:0000256" key="1">
    <source>
        <dbReference type="ARBA" id="ARBA00001974"/>
    </source>
</evidence>
<evidence type="ECO:0000259" key="7">
    <source>
        <dbReference type="PROSITE" id="PS51324"/>
    </source>
</evidence>
<reference evidence="9" key="2">
    <citation type="submission" date="2012-08" db="EMBL/GenBank/DDBJ databases">
        <title>Genome sequence of Kazachstania naganishii.</title>
        <authorList>
            <person name="Gordon J.L."/>
            <person name="Armisen D."/>
            <person name="Proux-Wera E."/>
            <person name="OhEigeartaigh S.S."/>
            <person name="Byrne K.P."/>
            <person name="Wolfe K.H."/>
        </authorList>
    </citation>
    <scope>NUCLEOTIDE SEQUENCE [LARGE SCALE GENOMIC DNA]</scope>
    <source>
        <strain evidence="9">ATCC MYA-139 / BCRC 22969 / CBS 8797 / CCRC 22969 / KCTC 17520 / NBRC 10181 / NCYC 3082</strain>
    </source>
</reference>
<dbReference type="Pfam" id="PF04777">
    <property type="entry name" value="Evr1_Alr"/>
    <property type="match status" value="1"/>
</dbReference>
<dbReference type="STRING" id="1071383.J7S3C9"/>
<dbReference type="PROSITE" id="PS51324">
    <property type="entry name" value="ERV_ALR"/>
    <property type="match status" value="1"/>
</dbReference>
<dbReference type="OrthoDB" id="59470at2759"/>
<dbReference type="InterPro" id="IPR017905">
    <property type="entry name" value="ERV/ALR_sulphydryl_oxidase"/>
</dbReference>
<dbReference type="PANTHER" id="PTHR12645">
    <property type="entry name" value="ALR/ERV"/>
    <property type="match status" value="1"/>
</dbReference>
<evidence type="ECO:0000256" key="3">
    <source>
        <dbReference type="ARBA" id="ARBA00022827"/>
    </source>
</evidence>
<sequence length="190" mass="21905">MAPRILSRFNVVRLVSILSLLCLWLFFSSIEISFATSISHMKDPNVIIDSDIRFSEDYKMVSVYSDKRSSQLGQSAWLLFHSYLNGTEDHLNEKECHRVKRFVRIFAEEYPLCRGDVNVFNELVQSDPIPTSCGNRFLLKLWGCHVHNRMNVELGKQEYDCSLLFTDDELSDNSVKFNKVSISNEGEQPG</sequence>
<dbReference type="PANTHER" id="PTHR12645:SF1">
    <property type="entry name" value="FAD-LINKED SULFHYDRYL OXIDASE ERV2"/>
    <property type="match status" value="1"/>
</dbReference>
<organism evidence="8 9">
    <name type="scientific">Huiozyma naganishii (strain ATCC MYA-139 / BCRC 22969 / CBS 8797 / KCTC 17520 / NBRC 10181 / NCYC 3082 / Yp74L-3)</name>
    <name type="common">Yeast</name>
    <name type="synonym">Kazachstania naganishii</name>
    <dbReference type="NCBI Taxonomy" id="1071383"/>
    <lineage>
        <taxon>Eukaryota</taxon>
        <taxon>Fungi</taxon>
        <taxon>Dikarya</taxon>
        <taxon>Ascomycota</taxon>
        <taxon>Saccharomycotina</taxon>
        <taxon>Saccharomycetes</taxon>
        <taxon>Saccharomycetales</taxon>
        <taxon>Saccharomycetaceae</taxon>
        <taxon>Huiozyma</taxon>
    </lineage>
</organism>
<dbReference type="GO" id="GO:0016971">
    <property type="term" value="F:flavin-dependent sulfhydryl oxidase activity"/>
    <property type="evidence" value="ECO:0007669"/>
    <property type="project" value="InterPro"/>
</dbReference>
<name>J7S3C9_HUIN7</name>
<comment type="cofactor">
    <cofactor evidence="1 6">
        <name>FAD</name>
        <dbReference type="ChEBI" id="CHEBI:57692"/>
    </cofactor>
</comment>
<dbReference type="OMA" id="MARKPHF"/>
<evidence type="ECO:0000256" key="2">
    <source>
        <dbReference type="ARBA" id="ARBA00022630"/>
    </source>
</evidence>
<dbReference type="SUPFAM" id="SSF69000">
    <property type="entry name" value="FAD-dependent thiol oxidase"/>
    <property type="match status" value="1"/>
</dbReference>
<keyword evidence="5" id="KW-1015">Disulfide bond</keyword>
<evidence type="ECO:0000313" key="8">
    <source>
        <dbReference type="EMBL" id="CCK68649.1"/>
    </source>
</evidence>
<dbReference type="RefSeq" id="XP_022462895.1">
    <property type="nucleotide sequence ID" value="XM_022611491.1"/>
</dbReference>
<dbReference type="InterPro" id="IPR036774">
    <property type="entry name" value="ERV/ALR_sulphydryl_oxid_sf"/>
</dbReference>
<protein>
    <recommendedName>
        <fullName evidence="6">Sulfhydryl oxidase</fullName>
        <ecNumber evidence="6">1.8.3.2</ecNumber>
    </recommendedName>
</protein>
<dbReference type="Proteomes" id="UP000006310">
    <property type="component" value="Chromosome 2"/>
</dbReference>
<evidence type="ECO:0000313" key="9">
    <source>
        <dbReference type="Proteomes" id="UP000006310"/>
    </source>
</evidence>
<evidence type="ECO:0000256" key="5">
    <source>
        <dbReference type="ARBA" id="ARBA00023157"/>
    </source>
</evidence>
<comment type="catalytic activity">
    <reaction evidence="6">
        <text>2 R'C(R)SH + O2 = R'C(R)S-S(R)CR' + H2O2</text>
        <dbReference type="Rhea" id="RHEA:17357"/>
        <dbReference type="ChEBI" id="CHEBI:15379"/>
        <dbReference type="ChEBI" id="CHEBI:16240"/>
        <dbReference type="ChEBI" id="CHEBI:16520"/>
        <dbReference type="ChEBI" id="CHEBI:17412"/>
        <dbReference type="EC" id="1.8.3.2"/>
    </reaction>
</comment>
<dbReference type="EC" id="1.8.3.2" evidence="6"/>
<dbReference type="EMBL" id="HE978315">
    <property type="protein sequence ID" value="CCK68649.1"/>
    <property type="molecule type" value="Genomic_DNA"/>
</dbReference>
<reference evidence="8 9" key="1">
    <citation type="journal article" date="2011" name="Proc. Natl. Acad. Sci. U.S.A.">
        <title>Evolutionary erosion of yeast sex chromosomes by mating-type switching accidents.</title>
        <authorList>
            <person name="Gordon J.L."/>
            <person name="Armisen D."/>
            <person name="Proux-Wera E."/>
            <person name="Oheigeartaigh S.S."/>
            <person name="Byrne K.P."/>
            <person name="Wolfe K.H."/>
        </authorList>
    </citation>
    <scope>NUCLEOTIDE SEQUENCE [LARGE SCALE GENOMIC DNA]</scope>
    <source>
        <strain evidence="9">ATCC MYA-139 / BCRC 22969 / CBS 8797 / CCRC 22969 / KCTC 17520 / NBRC 10181 / NCYC 3082</strain>
    </source>
</reference>
<dbReference type="KEGG" id="kng:KNAG_0B02070"/>
<keyword evidence="9" id="KW-1185">Reference proteome</keyword>
<dbReference type="Gene3D" id="1.20.120.310">
    <property type="entry name" value="ERV/ALR sulfhydryl oxidase domain"/>
    <property type="match status" value="1"/>
</dbReference>
<dbReference type="HOGENOM" id="CLU_070631_2_2_1"/>
<dbReference type="GO" id="GO:0050660">
    <property type="term" value="F:flavin adenine dinucleotide binding"/>
    <property type="evidence" value="ECO:0007669"/>
    <property type="project" value="TreeGrafter"/>
</dbReference>